<dbReference type="Pfam" id="PF14094">
    <property type="entry name" value="DUF4272"/>
    <property type="match status" value="1"/>
</dbReference>
<dbReference type="Proteomes" id="UP000822184">
    <property type="component" value="Unassembled WGS sequence"/>
</dbReference>
<evidence type="ECO:0008006" key="3">
    <source>
        <dbReference type="Google" id="ProtNLM"/>
    </source>
</evidence>
<dbReference type="RefSeq" id="WP_077855601.1">
    <property type="nucleotide sequence ID" value="NZ_JABTDW010000001.1"/>
</dbReference>
<organism evidence="1 2">
    <name type="scientific">Clostridium beijerinckii</name>
    <name type="common">Clostridium MP</name>
    <dbReference type="NCBI Taxonomy" id="1520"/>
    <lineage>
        <taxon>Bacteria</taxon>
        <taxon>Bacillati</taxon>
        <taxon>Bacillota</taxon>
        <taxon>Clostridia</taxon>
        <taxon>Eubacteriales</taxon>
        <taxon>Clostridiaceae</taxon>
        <taxon>Clostridium</taxon>
    </lineage>
</organism>
<dbReference type="EMBL" id="JABTDW010000001">
    <property type="protein sequence ID" value="NSB14520.1"/>
    <property type="molecule type" value="Genomic_DNA"/>
</dbReference>
<dbReference type="InterPro" id="IPR025368">
    <property type="entry name" value="DUF4272"/>
</dbReference>
<name>A0AAE5H509_CLOBE</name>
<reference evidence="1" key="1">
    <citation type="submission" date="2020-06" db="EMBL/GenBank/DDBJ databases">
        <title>Genomic insights into acetone-butanol-ethanol (ABE) fermentation by sequencing solventogenic clostridia strains.</title>
        <authorList>
            <person name="Brown S."/>
        </authorList>
    </citation>
    <scope>NUCLEOTIDE SEQUENCE</scope>
    <source>
        <strain evidence="1">DJ123</strain>
    </source>
</reference>
<dbReference type="AlphaFoldDB" id="A0AAE5H509"/>
<evidence type="ECO:0000313" key="1">
    <source>
        <dbReference type="EMBL" id="NSB14520.1"/>
    </source>
</evidence>
<comment type="caution">
    <text evidence="1">The sequence shown here is derived from an EMBL/GenBank/DDBJ whole genome shotgun (WGS) entry which is preliminary data.</text>
</comment>
<accession>A0AAE5H509</accession>
<gene>
    <name evidence="1" type="ORF">BCD95_002779</name>
</gene>
<proteinExistence type="predicted"/>
<evidence type="ECO:0000313" key="2">
    <source>
        <dbReference type="Proteomes" id="UP000822184"/>
    </source>
</evidence>
<sequence>MNPVQRKQKSIEILKSNKVPYMEGLPIIEDVTEIEVRSAEEIAKRAIACLIAIQVACDINSGENIEESREFFKGFLKRYGVTNELTELEKKIIFGTPEKQDVINMAWKYEAYWTLIWALGILDELDYPSQICDCDFAINVVADCKDFNEFMKKVNLRSIDQILNEADLIYRYNWACVDARIHGQNMPAQLDSGVVFERHWGLNWLIGKGTDNDDWDCVSTDT</sequence>
<protein>
    <recommendedName>
        <fullName evidence="3">DUF4272 domain-containing protein</fullName>
    </recommendedName>
</protein>